<keyword evidence="3" id="KW-1185">Reference proteome</keyword>
<dbReference type="GO" id="GO:0005634">
    <property type="term" value="C:nucleus"/>
    <property type="evidence" value="ECO:0007669"/>
    <property type="project" value="TreeGrafter"/>
</dbReference>
<evidence type="ECO:0008006" key="4">
    <source>
        <dbReference type="Google" id="ProtNLM"/>
    </source>
</evidence>
<accession>A0A2H3BZA7</accession>
<reference evidence="3" key="1">
    <citation type="journal article" date="2017" name="Nat. Ecol. Evol.">
        <title>Genome expansion and lineage-specific genetic innovations in the forest pathogenic fungi Armillaria.</title>
        <authorList>
            <person name="Sipos G."/>
            <person name="Prasanna A.N."/>
            <person name="Walter M.C."/>
            <person name="O'Connor E."/>
            <person name="Balint B."/>
            <person name="Krizsan K."/>
            <person name="Kiss B."/>
            <person name="Hess J."/>
            <person name="Varga T."/>
            <person name="Slot J."/>
            <person name="Riley R."/>
            <person name="Boka B."/>
            <person name="Rigling D."/>
            <person name="Barry K."/>
            <person name="Lee J."/>
            <person name="Mihaltcheva S."/>
            <person name="LaButti K."/>
            <person name="Lipzen A."/>
            <person name="Waldron R."/>
            <person name="Moloney N.M."/>
            <person name="Sperisen C."/>
            <person name="Kredics L."/>
            <person name="Vagvoelgyi C."/>
            <person name="Patrignani A."/>
            <person name="Fitzpatrick D."/>
            <person name="Nagy I."/>
            <person name="Doyle S."/>
            <person name="Anderson J.B."/>
            <person name="Grigoriev I.V."/>
            <person name="Gueldener U."/>
            <person name="Muensterkoetter M."/>
            <person name="Nagy L.G."/>
        </authorList>
    </citation>
    <scope>NUCLEOTIDE SEQUENCE [LARGE SCALE GENOMIC DNA]</scope>
    <source>
        <strain evidence="3">28-4</strain>
    </source>
</reference>
<dbReference type="GO" id="GO:0005741">
    <property type="term" value="C:mitochondrial outer membrane"/>
    <property type="evidence" value="ECO:0007669"/>
    <property type="project" value="TreeGrafter"/>
</dbReference>
<dbReference type="PANTHER" id="PTHR31859">
    <property type="entry name" value="TETRATRICOPEPTIDE REPEAT PROTEIN 39 FAMILY MEMBER"/>
    <property type="match status" value="1"/>
</dbReference>
<dbReference type="Proteomes" id="UP000218334">
    <property type="component" value="Unassembled WGS sequence"/>
</dbReference>
<dbReference type="InterPro" id="IPR011990">
    <property type="entry name" value="TPR-like_helical_dom_sf"/>
</dbReference>
<sequence length="639" mass="71389">MAIAVAASPDSLAQPDSITEPDNEKTASKPPPLIKSPYSPKDALDDIPGVAHALDLFLASKMVESEEYCDKTDPKKERLYMSTTYGIIQCVKALISYADEDILAGIKHTKQGNHIAIQHRKKAASLTSRLAGYVVTSLNTTGVGFIKSMTPVERHAELVYAESLFEKSLLGIVYSGDWLAFIKEVLNMRTTFNTYRSLYKYITTMDAASPTGYDDSIDVHFRSGVYLGTGMSSLVITLMPAKVLTVVELFGYHGDRTEALSLLCKAGGWTSDSDEPTISESEEGVRRSICDMSLMVFHLFLSDFTFEGVDVSLAEKIIHWNAKRYPNGVFFLLSHGRLALMRSQPKEAIGYYTRAMEVQTQYRNLHHLSYWEMAVANLALWNITASLECWRVLEKESTWSKAVHTYGMGACLIEGSVQSDEARSWIEKVSGCRQKVAGKSIPAEKFVARKARKYLDQGWLMLPAMELAYMFLAFSRAPRDVLVNRMLVAIEECLKVLREKDSSSKGYWDDWVLARFLEGVCMRYVAYPDPHALILPDTPPVAITQEKATAASIAAFEAVFENGPKIELDHYLVYHAHYELGRLLACKGDIDEARNHFDLVLSGKYLEVGPSGRKGRYSMESALHMRTYAAMGALGKRPL</sequence>
<dbReference type="Pfam" id="PF10300">
    <property type="entry name" value="Iml2-TPR_39"/>
    <property type="match status" value="1"/>
</dbReference>
<dbReference type="AlphaFoldDB" id="A0A2H3BZA7"/>
<dbReference type="PANTHER" id="PTHR31859:SF1">
    <property type="entry name" value="TETRATRICOPEPTIDE REPEAT PROTEIN 39C"/>
    <property type="match status" value="1"/>
</dbReference>
<dbReference type="SUPFAM" id="SSF48452">
    <property type="entry name" value="TPR-like"/>
    <property type="match status" value="1"/>
</dbReference>
<evidence type="ECO:0000313" key="2">
    <source>
        <dbReference type="EMBL" id="PBK76181.1"/>
    </source>
</evidence>
<name>A0A2H3BZA7_9AGAR</name>
<evidence type="ECO:0000256" key="1">
    <source>
        <dbReference type="SAM" id="MobiDB-lite"/>
    </source>
</evidence>
<proteinExistence type="predicted"/>
<dbReference type="EMBL" id="KZ293417">
    <property type="protein sequence ID" value="PBK76181.1"/>
    <property type="molecule type" value="Genomic_DNA"/>
</dbReference>
<gene>
    <name evidence="2" type="ORF">ARMSODRAFT_950584</name>
</gene>
<feature type="region of interest" description="Disordered" evidence="1">
    <location>
        <begin position="1"/>
        <end position="40"/>
    </location>
</feature>
<dbReference type="GO" id="GO:0005829">
    <property type="term" value="C:cytosol"/>
    <property type="evidence" value="ECO:0007669"/>
    <property type="project" value="TreeGrafter"/>
</dbReference>
<evidence type="ECO:0000313" key="3">
    <source>
        <dbReference type="Proteomes" id="UP000218334"/>
    </source>
</evidence>
<dbReference type="InterPro" id="IPR019412">
    <property type="entry name" value="IML2/TPR_39"/>
</dbReference>
<protein>
    <recommendedName>
        <fullName evidence="4">TPR-like protein</fullName>
    </recommendedName>
</protein>
<dbReference type="Gene3D" id="1.25.40.10">
    <property type="entry name" value="Tetratricopeptide repeat domain"/>
    <property type="match status" value="1"/>
</dbReference>
<organism evidence="2 3">
    <name type="scientific">Armillaria solidipes</name>
    <dbReference type="NCBI Taxonomy" id="1076256"/>
    <lineage>
        <taxon>Eukaryota</taxon>
        <taxon>Fungi</taxon>
        <taxon>Dikarya</taxon>
        <taxon>Basidiomycota</taxon>
        <taxon>Agaricomycotina</taxon>
        <taxon>Agaricomycetes</taxon>
        <taxon>Agaricomycetidae</taxon>
        <taxon>Agaricales</taxon>
        <taxon>Marasmiineae</taxon>
        <taxon>Physalacriaceae</taxon>
        <taxon>Armillaria</taxon>
    </lineage>
</organism>